<dbReference type="InterPro" id="IPR002826">
    <property type="entry name" value="MptE-like"/>
</dbReference>
<dbReference type="EMBL" id="JAHZIK010000003">
    <property type="protein sequence ID" value="MBW7452493.1"/>
    <property type="molecule type" value="Genomic_DNA"/>
</dbReference>
<reference evidence="4 5" key="1">
    <citation type="submission" date="2021-07" db="EMBL/GenBank/DDBJ databases">
        <title>Paenibacillus radiodurans sp. nov., isolated from the southeastern edge of Tengger Desert.</title>
        <authorList>
            <person name="Zhang G."/>
        </authorList>
    </citation>
    <scope>NUCLEOTIDE SEQUENCE [LARGE SCALE GENOMIC DNA]</scope>
    <source>
        <strain evidence="4 5">CCM 7311</strain>
    </source>
</reference>
<keyword evidence="1" id="KW-0175">Coiled coil</keyword>
<dbReference type="Gene3D" id="3.90.1480.10">
    <property type="entry name" value="Alpha-2,3-sialyltransferase"/>
    <property type="match status" value="1"/>
</dbReference>
<dbReference type="RefSeq" id="WP_210038998.1">
    <property type="nucleotide sequence ID" value="NZ_JBHLVU010000043.1"/>
</dbReference>
<dbReference type="Pfam" id="PF01973">
    <property type="entry name" value="MptE-like"/>
    <property type="match status" value="1"/>
</dbReference>
<accession>A0ABS7BV14</accession>
<feature type="domain" description="Glycosyltransferase Maf N-terminal" evidence="3">
    <location>
        <begin position="209"/>
        <end position="266"/>
    </location>
</feature>
<evidence type="ECO:0000259" key="2">
    <source>
        <dbReference type="Pfam" id="PF01973"/>
    </source>
</evidence>
<sequence length="755" mass="87047">MTSATIELDLTLDELRVFLPNLIEACDYMAEQLYVHVTEGTWQEFSQLLQAMNDLYKLSKDIRFELENTDGNSYLHIVLGQFISEMEQKFKALNQYMDEEAYIHAADSIRYELSPLFLGLSSALGEETSVVEQRFSENLLYLQQHYPDVYNVVKDLKWDREKFQVTRSINGQSNIYTYTFNGNMSFFYSNYDQHHEIERWKQSIRVNLNEKSNVIVYGFGLGAHLVQLCQQYPHLQLVIMEPDEQFLLAAMRAIDIGEVFSKLHIKEFFVGDDKRRREGVFYRFFTLAKGETEVLSIPFYDQWSPAKKKVFVEDAKTAVLDYISSVATYRIFGMQWIQNRLNNFSQILNTPSIEGLKGTMEGVTAVIVGAGPSLEEDIEQLRKLKSHALIIAAGTAIQSLKHFGIDPHLIVSMDGSDSNYAAFKNQDIQDIPFLFAPQVQYKIIENNNRLFHLFLNNDLVTRYMAGLTDEDPVFGVNHSVSGIAIRAAIYMGCSNIVFTGQDLSYSGEKKYAVGAIHAKQENIDKEIRNAELTVKNVQGTMNRSSNAMFITLRDIEDLLSEHPNVKFINTSQRGAAIKYTEWRSLEQVLDELADVIIPPDFMIESMAQYLQPYNEIRIKKMYERLFNMPEELNKLELNLKRMENKLKELKLQSRTKPKKCLDTMVDIEDIWEIVVSSAPFITLITTVFMYEIRNFDRDRPEMEKENNIIKKADLFDSILGTLISSIQARLPELSQIVYEAANIMKVRNEFKLATS</sequence>
<keyword evidence="5" id="KW-1185">Reference proteome</keyword>
<gene>
    <name evidence="4" type="ORF">K0U00_00370</name>
</gene>
<name>A0ABS7BV14_9BACL</name>
<feature type="domain" description="6-hydroxymethylpterin diphosphokinase MptE-like" evidence="2">
    <location>
        <begin position="339"/>
        <end position="507"/>
    </location>
</feature>
<evidence type="ECO:0000313" key="4">
    <source>
        <dbReference type="EMBL" id="MBW7452493.1"/>
    </source>
</evidence>
<feature type="coiled-coil region" evidence="1">
    <location>
        <begin position="625"/>
        <end position="652"/>
    </location>
</feature>
<dbReference type="InterPro" id="IPR029063">
    <property type="entry name" value="SAM-dependent_MTases_sf"/>
</dbReference>
<dbReference type="Proteomes" id="UP001519887">
    <property type="component" value="Unassembled WGS sequence"/>
</dbReference>
<dbReference type="SUPFAM" id="SSF53335">
    <property type="entry name" value="S-adenosyl-L-methionine-dependent methyltransferases"/>
    <property type="match status" value="1"/>
</dbReference>
<evidence type="ECO:0000313" key="5">
    <source>
        <dbReference type="Proteomes" id="UP001519887"/>
    </source>
</evidence>
<dbReference type="InterPro" id="IPR045376">
    <property type="entry name" value="Maf_N"/>
</dbReference>
<comment type="caution">
    <text evidence="4">The sequence shown here is derived from an EMBL/GenBank/DDBJ whole genome shotgun (WGS) entry which is preliminary data.</text>
</comment>
<organism evidence="4 5">
    <name type="scientific">Paenibacillus sepulcri</name>
    <dbReference type="NCBI Taxonomy" id="359917"/>
    <lineage>
        <taxon>Bacteria</taxon>
        <taxon>Bacillati</taxon>
        <taxon>Bacillota</taxon>
        <taxon>Bacilli</taxon>
        <taxon>Bacillales</taxon>
        <taxon>Paenibacillaceae</taxon>
        <taxon>Paenibacillus</taxon>
    </lineage>
</organism>
<protein>
    <submittedName>
        <fullName evidence="4">DUF115 domain-containing protein</fullName>
    </submittedName>
</protein>
<dbReference type="PANTHER" id="PTHR41786">
    <property type="entry name" value="MOTILITY ACCESSORY FACTOR MAF"/>
    <property type="match status" value="1"/>
</dbReference>
<proteinExistence type="predicted"/>
<dbReference type="Pfam" id="PF20157">
    <property type="entry name" value="Maf_flag10_N"/>
    <property type="match status" value="1"/>
</dbReference>
<dbReference type="PANTHER" id="PTHR41786:SF1">
    <property type="entry name" value="6-HYDROXYMETHYLPTERIN DIPHOSPHOKINASE MPTE-LIKE DOMAIN-CONTAINING PROTEIN"/>
    <property type="match status" value="1"/>
</dbReference>
<evidence type="ECO:0000256" key="1">
    <source>
        <dbReference type="SAM" id="Coils"/>
    </source>
</evidence>
<evidence type="ECO:0000259" key="3">
    <source>
        <dbReference type="Pfam" id="PF20157"/>
    </source>
</evidence>